<keyword evidence="6" id="KW-1133">Transmembrane helix</keyword>
<dbReference type="InterPro" id="IPR036890">
    <property type="entry name" value="HATPase_C_sf"/>
</dbReference>
<keyword evidence="6" id="KW-0472">Membrane</keyword>
<dbReference type="SMART" id="SM00387">
    <property type="entry name" value="HATPase_c"/>
    <property type="match status" value="1"/>
</dbReference>
<dbReference type="Pfam" id="PF08447">
    <property type="entry name" value="PAS_3"/>
    <property type="match status" value="2"/>
</dbReference>
<dbReference type="InterPro" id="IPR052162">
    <property type="entry name" value="Sensor_kinase/Photoreceptor"/>
</dbReference>
<dbReference type="GO" id="GO:0000155">
    <property type="term" value="F:phosphorelay sensor kinase activity"/>
    <property type="evidence" value="ECO:0007669"/>
    <property type="project" value="InterPro"/>
</dbReference>
<dbReference type="EMBL" id="AE000782">
    <property type="protein sequence ID" value="AAB89139.1"/>
    <property type="molecule type" value="Genomic_DNA"/>
</dbReference>
<dbReference type="PhylomeDB" id="O28171"/>
<dbReference type="CDD" id="cd00075">
    <property type="entry name" value="HATPase"/>
    <property type="match status" value="1"/>
</dbReference>
<organism evidence="9 10">
    <name type="scientific">Archaeoglobus fulgidus (strain ATCC 49558 / DSM 4304 / JCM 9628 / NBRC 100126 / VC-16)</name>
    <dbReference type="NCBI Taxonomy" id="224325"/>
    <lineage>
        <taxon>Archaea</taxon>
        <taxon>Methanobacteriati</taxon>
        <taxon>Methanobacteriota</taxon>
        <taxon>Archaeoglobi</taxon>
        <taxon>Archaeoglobales</taxon>
        <taxon>Archaeoglobaceae</taxon>
        <taxon>Archaeoglobus</taxon>
    </lineage>
</organism>
<keyword evidence="6" id="KW-0812">Transmembrane</keyword>
<dbReference type="eggNOG" id="arCOG06538">
    <property type="taxonomic scope" value="Archaea"/>
</dbReference>
<dbReference type="eggNOG" id="arCOG06193">
    <property type="taxonomic scope" value="Archaea"/>
</dbReference>
<dbReference type="InterPro" id="IPR003594">
    <property type="entry name" value="HATPase_dom"/>
</dbReference>
<evidence type="ECO:0000256" key="6">
    <source>
        <dbReference type="SAM" id="Phobius"/>
    </source>
</evidence>
<dbReference type="Gene3D" id="3.30.450.20">
    <property type="entry name" value="PAS domain"/>
    <property type="match status" value="3"/>
</dbReference>
<protein>
    <recommendedName>
        <fullName evidence="2">histidine kinase</fullName>
        <ecNumber evidence="2">2.7.13.3</ecNumber>
    </recommendedName>
</protein>
<evidence type="ECO:0000259" key="8">
    <source>
        <dbReference type="PROSITE" id="PS50112"/>
    </source>
</evidence>
<dbReference type="SMART" id="SM00388">
    <property type="entry name" value="HisKA"/>
    <property type="match status" value="1"/>
</dbReference>
<reference evidence="9 10" key="1">
    <citation type="journal article" date="1997" name="Nature">
        <title>The complete genome sequence of the hyperthermophilic, sulphate-reducing archaeon Archaeoglobus fulgidus.</title>
        <authorList>
            <person name="Klenk H.P."/>
            <person name="Clayton R.A."/>
            <person name="Tomb J."/>
            <person name="White O."/>
            <person name="Nelson K.E."/>
            <person name="Ketchum K.A."/>
            <person name="Dodson R.J."/>
            <person name="Gwinn M."/>
            <person name="Hickey E.K."/>
            <person name="Peterson J.D."/>
            <person name="Richardson D.L."/>
            <person name="Kerlavage A.R."/>
            <person name="Graham D.E."/>
            <person name="Kyrpides N.C."/>
            <person name="Fleischmann R.D."/>
            <person name="Quackenbush J."/>
            <person name="Lee N.H."/>
            <person name="Sutton G.G."/>
            <person name="Gill S."/>
            <person name="Kirkness E.F."/>
            <person name="Dougherty B.A."/>
            <person name="McKenney K."/>
            <person name="Adams M.D."/>
            <person name="Loftus B."/>
            <person name="Peterson S."/>
            <person name="Reich C.I."/>
            <person name="McNeil L.K."/>
            <person name="Badger J.H."/>
            <person name="Glodek A."/>
            <person name="Zhou L."/>
            <person name="Overbeek R."/>
            <person name="Gocayne J.D."/>
            <person name="Weidman J.F."/>
            <person name="McDonald L."/>
            <person name="Utterback T."/>
            <person name="Cotton M.D."/>
            <person name="Spriggs T."/>
            <person name="Artiach P."/>
            <person name="Kaine B.P."/>
            <person name="Sykes S.M."/>
            <person name="Sadow P.W."/>
            <person name="D'Andrea K.P."/>
            <person name="Bowman C."/>
            <person name="Fujii C."/>
            <person name="Garland S.A."/>
            <person name="Mason T.M."/>
            <person name="Olsen G.J."/>
            <person name="Fraser C.M."/>
            <person name="Smith H.O."/>
            <person name="Woese C.R."/>
            <person name="Venter J.C."/>
        </authorList>
    </citation>
    <scope>NUCLEOTIDE SEQUENCE [LARGE SCALE GENOMIC DNA]</scope>
    <source>
        <strain evidence="10">ATCC 49558 / DSM 4304 / JCM 9628 / NBRC 100126 / VC-16</strain>
    </source>
</reference>
<dbReference type="Pfam" id="PF02518">
    <property type="entry name" value="HATPase_c"/>
    <property type="match status" value="1"/>
</dbReference>
<comment type="catalytic activity">
    <reaction evidence="1">
        <text>ATP + protein L-histidine = ADP + protein N-phospho-L-histidine.</text>
        <dbReference type="EC" id="2.7.13.3"/>
    </reaction>
</comment>
<sequence length="608" mass="69257">MQQNLHSGEKFLGCGSNVETLIYLIIVVIIMNSIVINNSGFWKEVVENSLVGVFVVDEDLKIRYVNKIVETFTGYSKDEIYRIGVFRLAPEEEHEMIIQNYLKGLKGEKVFMENRYITKDGKVRWVWGFIVPVEIEGKRFGVGNWIDITANKMLQARLKESEEFHRSLIEESVAPVAIVQDGVFVYANRAFEEITGYTREELNGVNPFEFFIHPDDRNAVLEKYLRLISGESDVESHDFRVFSKSGREIWASVRGSRISLNGRSAVAITAIDITELKKSEEFHRSLIEKSLAPIHIVQSGRIVYANEAFESVTGFGKHELSELEGLELLIHPEDRDFVSKKYREVESGISRAEDISFRIVTKSGEVRWVTVRLVRIDYDGKPAVASTALDTTRIHILTDELRRKSEHLSLLNKMLRHDILNDLTVIRAAIELKDEKLLETALSKIDRISRMIYEVKNLEMAGDVRKEINLTEVVREIAATFREMAEIDLDLEDVTVLANENVRTVVFNLINNAIKHSGRDDVKISVETYAENGWGVLVVRDNGKGIPDELKEKIFEEGFSAGYGTGLGLFIVKKMVELYGGSIEVRDNEPSGAMFVVKLPKRFRERCV</sequence>
<dbReference type="InterPro" id="IPR013655">
    <property type="entry name" value="PAS_fold_3"/>
</dbReference>
<dbReference type="PANTHER" id="PTHR43304">
    <property type="entry name" value="PHYTOCHROME-LIKE PROTEIN CPH1"/>
    <property type="match status" value="1"/>
</dbReference>
<feature type="domain" description="PAS" evidence="8">
    <location>
        <begin position="38"/>
        <end position="108"/>
    </location>
</feature>
<dbReference type="PROSITE" id="PS50112">
    <property type="entry name" value="PAS"/>
    <property type="match status" value="3"/>
</dbReference>
<dbReference type="EnsemblBacteria" id="AAB89139">
    <property type="protein sequence ID" value="AAB89139"/>
    <property type="gene ID" value="AF_2109"/>
</dbReference>
<dbReference type="InterPro" id="IPR001610">
    <property type="entry name" value="PAC"/>
</dbReference>
<dbReference type="PaxDb" id="224325-AF_2109"/>
<evidence type="ECO:0000313" key="10">
    <source>
        <dbReference type="Proteomes" id="UP000002199"/>
    </source>
</evidence>
<dbReference type="AlphaFoldDB" id="O28171"/>
<evidence type="ECO:0000256" key="1">
    <source>
        <dbReference type="ARBA" id="ARBA00000085"/>
    </source>
</evidence>
<name>O28171_ARCFU</name>
<dbReference type="EC" id="2.7.13.3" evidence="2"/>
<feature type="domain" description="Histidine kinase" evidence="7">
    <location>
        <begin position="414"/>
        <end position="603"/>
    </location>
</feature>
<dbReference type="SUPFAM" id="SSF55874">
    <property type="entry name" value="ATPase domain of HSP90 chaperone/DNA topoisomerase II/histidine kinase"/>
    <property type="match status" value="1"/>
</dbReference>
<dbReference type="InterPro" id="IPR035965">
    <property type="entry name" value="PAS-like_dom_sf"/>
</dbReference>
<dbReference type="InterPro" id="IPR003661">
    <property type="entry name" value="HisK_dim/P_dom"/>
</dbReference>
<evidence type="ECO:0000259" key="7">
    <source>
        <dbReference type="PROSITE" id="PS50109"/>
    </source>
</evidence>
<gene>
    <name evidence="9" type="ordered locus">AF_2109</name>
</gene>
<feature type="transmembrane region" description="Helical" evidence="6">
    <location>
        <begin position="21"/>
        <end position="42"/>
    </location>
</feature>
<evidence type="ECO:0000256" key="3">
    <source>
        <dbReference type="ARBA" id="ARBA00022553"/>
    </source>
</evidence>
<dbReference type="PRINTS" id="PR00344">
    <property type="entry name" value="BCTRLSENSOR"/>
</dbReference>
<evidence type="ECO:0000256" key="2">
    <source>
        <dbReference type="ARBA" id="ARBA00012438"/>
    </source>
</evidence>
<dbReference type="Gene3D" id="3.30.565.10">
    <property type="entry name" value="Histidine kinase-like ATPase, C-terminal domain"/>
    <property type="match status" value="1"/>
</dbReference>
<evidence type="ECO:0000256" key="5">
    <source>
        <dbReference type="ARBA" id="ARBA00022777"/>
    </source>
</evidence>
<dbReference type="Pfam" id="PF13426">
    <property type="entry name" value="PAS_9"/>
    <property type="match status" value="1"/>
</dbReference>
<proteinExistence type="predicted"/>
<dbReference type="NCBIfam" id="TIGR00229">
    <property type="entry name" value="sensory_box"/>
    <property type="match status" value="3"/>
</dbReference>
<dbReference type="HOGENOM" id="CLU_000445_114_58_2"/>
<dbReference type="InterPro" id="IPR004358">
    <property type="entry name" value="Sig_transdc_His_kin-like_C"/>
</dbReference>
<evidence type="ECO:0000256" key="4">
    <source>
        <dbReference type="ARBA" id="ARBA00022679"/>
    </source>
</evidence>
<feature type="domain" description="PAS" evidence="8">
    <location>
        <begin position="161"/>
        <end position="231"/>
    </location>
</feature>
<accession>O28171</accession>
<dbReference type="CDD" id="cd00130">
    <property type="entry name" value="PAS"/>
    <property type="match status" value="3"/>
</dbReference>
<dbReference type="PIR" id="E69513">
    <property type="entry name" value="E69513"/>
</dbReference>
<dbReference type="KEGG" id="afu:AF_2109"/>
<keyword evidence="5 9" id="KW-0418">Kinase</keyword>
<dbReference type="SUPFAM" id="SSF55785">
    <property type="entry name" value="PYP-like sensor domain (PAS domain)"/>
    <property type="match status" value="3"/>
</dbReference>
<dbReference type="Proteomes" id="UP000002199">
    <property type="component" value="Chromosome"/>
</dbReference>
<keyword evidence="4" id="KW-0808">Transferase</keyword>
<dbReference type="STRING" id="224325.AF_2109"/>
<dbReference type="SMART" id="SM00086">
    <property type="entry name" value="PAC"/>
    <property type="match status" value="3"/>
</dbReference>
<feature type="domain" description="PAS" evidence="8">
    <location>
        <begin position="299"/>
        <end position="352"/>
    </location>
</feature>
<dbReference type="SMART" id="SM00091">
    <property type="entry name" value="PAS"/>
    <property type="match status" value="3"/>
</dbReference>
<keyword evidence="3" id="KW-0597">Phosphoprotein</keyword>
<dbReference type="PANTHER" id="PTHR43304:SF1">
    <property type="entry name" value="PAC DOMAIN-CONTAINING PROTEIN"/>
    <property type="match status" value="1"/>
</dbReference>
<dbReference type="InterPro" id="IPR005467">
    <property type="entry name" value="His_kinase_dom"/>
</dbReference>
<evidence type="ECO:0000313" key="9">
    <source>
        <dbReference type="EMBL" id="AAB89139.1"/>
    </source>
</evidence>
<dbReference type="InterPro" id="IPR000014">
    <property type="entry name" value="PAS"/>
</dbReference>
<dbReference type="PROSITE" id="PS50109">
    <property type="entry name" value="HIS_KIN"/>
    <property type="match status" value="1"/>
</dbReference>
<keyword evidence="10" id="KW-1185">Reference proteome</keyword>